<accession>A0A450STX1</accession>
<gene>
    <name evidence="1" type="ORF">BECKFW1821B_GA0114236_103411</name>
</gene>
<evidence type="ECO:0000313" key="1">
    <source>
        <dbReference type="EMBL" id="VFJ57473.1"/>
    </source>
</evidence>
<proteinExistence type="predicted"/>
<reference evidence="1" key="1">
    <citation type="submission" date="2019-02" db="EMBL/GenBank/DDBJ databases">
        <authorList>
            <person name="Gruber-Vodicka R. H."/>
            <person name="Seah K. B. B."/>
        </authorList>
    </citation>
    <scope>NUCLEOTIDE SEQUENCE</scope>
    <source>
        <strain evidence="1">BECK_BZ106</strain>
    </source>
</reference>
<name>A0A450STX1_9GAMM</name>
<protein>
    <submittedName>
        <fullName evidence="1">Uncharacterized protein</fullName>
    </submittedName>
</protein>
<sequence>MVFYSALGPWYCGIRPLRQFSHNTRICRASDCGSQQSQGDIGPCISATLGSPLQIVRGTPDVLAASVQDMGVAQGWGSFLTPIYALSAPRIRLRQYAGRCLQWGIARIRTAAAFVCVDDEVRETMRQISASAMYNCFIRWSRKGVFEQG</sequence>
<dbReference type="EMBL" id="CAADFD010000034">
    <property type="protein sequence ID" value="VFJ57473.1"/>
    <property type="molecule type" value="Genomic_DNA"/>
</dbReference>
<organism evidence="1">
    <name type="scientific">Candidatus Kentrum sp. FW</name>
    <dbReference type="NCBI Taxonomy" id="2126338"/>
    <lineage>
        <taxon>Bacteria</taxon>
        <taxon>Pseudomonadati</taxon>
        <taxon>Pseudomonadota</taxon>
        <taxon>Gammaproteobacteria</taxon>
        <taxon>Candidatus Kentrum</taxon>
    </lineage>
</organism>
<dbReference type="AlphaFoldDB" id="A0A450STX1"/>